<dbReference type="PANTHER" id="PTHR34483:SF2">
    <property type="entry name" value="OS09G0130700 PROTEIN"/>
    <property type="match status" value="1"/>
</dbReference>
<keyword evidence="3" id="KW-1185">Reference proteome</keyword>
<evidence type="ECO:0000313" key="3">
    <source>
        <dbReference type="Proteomes" id="UP001231189"/>
    </source>
</evidence>
<sequence>MAATVASTAGSSSCLSFVAESLILPTRNGSLFASLFALVFAHTFVSVAVAGAVVFVQPIAASVLLQVKLLIRNDVRVRYAVESDGFWVPAEKLLLFYLAYLASKLATQVAVALAASATACGRPCTFVELVRGKEPTGSIRGALATAALVAVLELASTALLTGCFASWWTYSAAHTETGGMESFISGCLLLLFLLALISHLCLAAVFTLAIAVSAAEEGGGGGSHFRRSWRLVTARARRKEAAVMVLMASLLPVAIYPAYAFAAYCGTAWALVFVPGYLLPSTGALFHSTVAATVFYQQCMEHHRAIKETAAIPLMAKLDTE</sequence>
<keyword evidence="1" id="KW-1133">Transmembrane helix</keyword>
<evidence type="ECO:0000256" key="1">
    <source>
        <dbReference type="SAM" id="Phobius"/>
    </source>
</evidence>
<comment type="caution">
    <text evidence="2">The sequence shown here is derived from an EMBL/GenBank/DDBJ whole genome shotgun (WGS) entry which is preliminary data.</text>
</comment>
<name>A0AAD8T3X0_LOLMU</name>
<reference evidence="2" key="1">
    <citation type="submission" date="2023-07" db="EMBL/GenBank/DDBJ databases">
        <title>A chromosome-level genome assembly of Lolium multiflorum.</title>
        <authorList>
            <person name="Chen Y."/>
            <person name="Copetti D."/>
            <person name="Kolliker R."/>
            <person name="Studer B."/>
        </authorList>
    </citation>
    <scope>NUCLEOTIDE SEQUENCE</scope>
    <source>
        <strain evidence="2">02402/16</strain>
        <tissue evidence="2">Leaf</tissue>
    </source>
</reference>
<accession>A0AAD8T3X0</accession>
<gene>
    <name evidence="2" type="ORF">QYE76_057607</name>
</gene>
<dbReference type="EMBL" id="JAUUTY010000003">
    <property type="protein sequence ID" value="KAK1669448.1"/>
    <property type="molecule type" value="Genomic_DNA"/>
</dbReference>
<proteinExistence type="predicted"/>
<feature type="transmembrane region" description="Helical" evidence="1">
    <location>
        <begin position="142"/>
        <end position="168"/>
    </location>
</feature>
<keyword evidence="1" id="KW-0472">Membrane</keyword>
<evidence type="ECO:0000313" key="2">
    <source>
        <dbReference type="EMBL" id="KAK1669448.1"/>
    </source>
</evidence>
<feature type="transmembrane region" description="Helical" evidence="1">
    <location>
        <begin position="188"/>
        <end position="215"/>
    </location>
</feature>
<organism evidence="2 3">
    <name type="scientific">Lolium multiflorum</name>
    <name type="common">Italian ryegrass</name>
    <name type="synonym">Lolium perenne subsp. multiflorum</name>
    <dbReference type="NCBI Taxonomy" id="4521"/>
    <lineage>
        <taxon>Eukaryota</taxon>
        <taxon>Viridiplantae</taxon>
        <taxon>Streptophyta</taxon>
        <taxon>Embryophyta</taxon>
        <taxon>Tracheophyta</taxon>
        <taxon>Spermatophyta</taxon>
        <taxon>Magnoliopsida</taxon>
        <taxon>Liliopsida</taxon>
        <taxon>Poales</taxon>
        <taxon>Poaceae</taxon>
        <taxon>BOP clade</taxon>
        <taxon>Pooideae</taxon>
        <taxon>Poodae</taxon>
        <taxon>Poeae</taxon>
        <taxon>Poeae Chloroplast Group 2 (Poeae type)</taxon>
        <taxon>Loliodinae</taxon>
        <taxon>Loliinae</taxon>
        <taxon>Lolium</taxon>
    </lineage>
</organism>
<dbReference type="AlphaFoldDB" id="A0AAD8T3X0"/>
<dbReference type="Proteomes" id="UP001231189">
    <property type="component" value="Unassembled WGS sequence"/>
</dbReference>
<protein>
    <submittedName>
        <fullName evidence="2">Uncharacterized protein</fullName>
    </submittedName>
</protein>
<keyword evidence="1" id="KW-0812">Transmembrane</keyword>
<feature type="transmembrane region" description="Helical" evidence="1">
    <location>
        <begin position="236"/>
        <end position="255"/>
    </location>
</feature>
<feature type="transmembrane region" description="Helical" evidence="1">
    <location>
        <begin position="32"/>
        <end position="65"/>
    </location>
</feature>
<dbReference type="PANTHER" id="PTHR34483">
    <property type="entry name" value="OS09G0129800 PROTEIN"/>
    <property type="match status" value="1"/>
</dbReference>